<feature type="transmembrane region" description="Helical" evidence="7">
    <location>
        <begin position="20"/>
        <end position="39"/>
    </location>
</feature>
<feature type="transmembrane region" description="Helical" evidence="7">
    <location>
        <begin position="375"/>
        <end position="393"/>
    </location>
</feature>
<dbReference type="PANTHER" id="PTHR43045:SF1">
    <property type="entry name" value="SHIKIMATE TRANSPORTER"/>
    <property type="match status" value="1"/>
</dbReference>
<dbReference type="InterPro" id="IPR005828">
    <property type="entry name" value="MFS_sugar_transport-like"/>
</dbReference>
<reference evidence="9 10" key="1">
    <citation type="journal article" date="2015" name="Genome Announc.">
        <title>Virulence Factor Genes Detected in the Complete Genome Sequence of Corynebacterium uterequi DSM 45634, Isolated from the Uterus of a Maiden Mare.</title>
        <authorList>
            <person name="Ruckert C."/>
            <person name="Kriete M."/>
            <person name="Jaenicke S."/>
            <person name="Winkler A."/>
            <person name="Tauch A."/>
        </authorList>
    </citation>
    <scope>NUCLEOTIDE SEQUENCE [LARGE SCALE GENOMIC DNA]</scope>
    <source>
        <strain evidence="9 10">DSM 45634</strain>
    </source>
</reference>
<feature type="transmembrane region" description="Helical" evidence="7">
    <location>
        <begin position="238"/>
        <end position="262"/>
    </location>
</feature>
<dbReference type="STRING" id="1072256.CUTER_00305"/>
<dbReference type="InterPro" id="IPR036259">
    <property type="entry name" value="MFS_trans_sf"/>
</dbReference>
<evidence type="ECO:0000256" key="4">
    <source>
        <dbReference type="ARBA" id="ARBA00022692"/>
    </source>
</evidence>
<evidence type="ECO:0000256" key="6">
    <source>
        <dbReference type="ARBA" id="ARBA00023136"/>
    </source>
</evidence>
<dbReference type="SUPFAM" id="SSF103473">
    <property type="entry name" value="MFS general substrate transporter"/>
    <property type="match status" value="1"/>
</dbReference>
<dbReference type="AlphaFoldDB" id="A0A0G3HBL6"/>
<evidence type="ECO:0000313" key="9">
    <source>
        <dbReference type="EMBL" id="AKK10090.1"/>
    </source>
</evidence>
<gene>
    <name evidence="9" type="ORF">CUTER_00305</name>
</gene>
<evidence type="ECO:0000256" key="7">
    <source>
        <dbReference type="SAM" id="Phobius"/>
    </source>
</evidence>
<dbReference type="OrthoDB" id="8953821at2"/>
<name>A0A0G3HBL6_9CORY</name>
<evidence type="ECO:0000256" key="3">
    <source>
        <dbReference type="ARBA" id="ARBA00022475"/>
    </source>
</evidence>
<organism evidence="9 10">
    <name type="scientific">Corynebacterium uterequi</name>
    <dbReference type="NCBI Taxonomy" id="1072256"/>
    <lineage>
        <taxon>Bacteria</taxon>
        <taxon>Bacillati</taxon>
        <taxon>Actinomycetota</taxon>
        <taxon>Actinomycetes</taxon>
        <taxon>Mycobacteriales</taxon>
        <taxon>Corynebacteriaceae</taxon>
        <taxon>Corynebacterium</taxon>
    </lineage>
</organism>
<keyword evidence="2" id="KW-0813">Transport</keyword>
<dbReference type="PANTHER" id="PTHR43045">
    <property type="entry name" value="SHIKIMATE TRANSPORTER"/>
    <property type="match status" value="1"/>
</dbReference>
<dbReference type="GO" id="GO:0022857">
    <property type="term" value="F:transmembrane transporter activity"/>
    <property type="evidence" value="ECO:0007669"/>
    <property type="project" value="InterPro"/>
</dbReference>
<dbReference type="EMBL" id="CP011546">
    <property type="protein sequence ID" value="AKK10090.1"/>
    <property type="molecule type" value="Genomic_DNA"/>
</dbReference>
<feature type="transmembrane region" description="Helical" evidence="7">
    <location>
        <begin position="81"/>
        <end position="99"/>
    </location>
</feature>
<evidence type="ECO:0000313" key="10">
    <source>
        <dbReference type="Proteomes" id="UP000035548"/>
    </source>
</evidence>
<reference evidence="10" key="2">
    <citation type="submission" date="2015-05" db="EMBL/GenBank/DDBJ databases">
        <title>Complete genome sequence of Corynebacterium uterequi DSM 45634, isolated from the uterus of a maiden mare.</title>
        <authorList>
            <person name="Ruckert C."/>
            <person name="Albersmeier A."/>
            <person name="Winkler A."/>
            <person name="Tauch A."/>
        </authorList>
    </citation>
    <scope>NUCLEOTIDE SEQUENCE [LARGE SCALE GENOMIC DNA]</scope>
    <source>
        <strain evidence="10">DSM 45634</strain>
    </source>
</reference>
<feature type="transmembrane region" description="Helical" evidence="7">
    <location>
        <begin position="304"/>
        <end position="323"/>
    </location>
</feature>
<protein>
    <submittedName>
        <fullName evidence="9">Nitrate/nitrite transporter</fullName>
    </submittedName>
</protein>
<evidence type="ECO:0000256" key="2">
    <source>
        <dbReference type="ARBA" id="ARBA00022448"/>
    </source>
</evidence>
<dbReference type="Proteomes" id="UP000035548">
    <property type="component" value="Chromosome"/>
</dbReference>
<dbReference type="Gene3D" id="1.20.1250.20">
    <property type="entry name" value="MFS general substrate transporter like domains"/>
    <property type="match status" value="2"/>
</dbReference>
<feature type="transmembrane region" description="Helical" evidence="7">
    <location>
        <begin position="45"/>
        <end position="69"/>
    </location>
</feature>
<dbReference type="RefSeq" id="WP_158408102.1">
    <property type="nucleotide sequence ID" value="NZ_CP011546.1"/>
</dbReference>
<feature type="transmembrane region" description="Helical" evidence="7">
    <location>
        <begin position="399"/>
        <end position="418"/>
    </location>
</feature>
<feature type="transmembrane region" description="Helical" evidence="7">
    <location>
        <begin position="111"/>
        <end position="134"/>
    </location>
</feature>
<feature type="transmembrane region" description="Helical" evidence="7">
    <location>
        <begin position="329"/>
        <end position="354"/>
    </location>
</feature>
<feature type="transmembrane region" description="Helical" evidence="7">
    <location>
        <begin position="180"/>
        <end position="199"/>
    </location>
</feature>
<evidence type="ECO:0000259" key="8">
    <source>
        <dbReference type="PROSITE" id="PS50850"/>
    </source>
</evidence>
<dbReference type="KEGG" id="cut:CUTER_00305"/>
<feature type="domain" description="Major facilitator superfamily (MFS) profile" evidence="8">
    <location>
        <begin position="8"/>
        <end position="420"/>
    </location>
</feature>
<dbReference type="InterPro" id="IPR005829">
    <property type="entry name" value="Sugar_transporter_CS"/>
</dbReference>
<dbReference type="PATRIC" id="fig|1072256.5.peg.59"/>
<comment type="subcellular location">
    <subcellularLocation>
        <location evidence="1">Cell membrane</location>
        <topology evidence="1">Multi-pass membrane protein</topology>
    </subcellularLocation>
</comment>
<proteinExistence type="predicted"/>
<dbReference type="InterPro" id="IPR020846">
    <property type="entry name" value="MFS_dom"/>
</dbReference>
<feature type="transmembrane region" description="Helical" evidence="7">
    <location>
        <begin position="274"/>
        <end position="292"/>
    </location>
</feature>
<accession>A0A0G3HBL6</accession>
<dbReference type="GO" id="GO:0005886">
    <property type="term" value="C:plasma membrane"/>
    <property type="evidence" value="ECO:0007669"/>
    <property type="project" value="UniProtKB-SubCell"/>
</dbReference>
<keyword evidence="5 7" id="KW-1133">Transmembrane helix</keyword>
<evidence type="ECO:0000256" key="1">
    <source>
        <dbReference type="ARBA" id="ARBA00004651"/>
    </source>
</evidence>
<sequence length="425" mass="44183">MRPAARRALLAAYLGTLIEWYDYALYGAAAGLVIGPLFFPDAIPTSAALLSFATFAVGFVVRPFGGLVISHIGDRYGRKPAMLLSVLLMGVATVGIGVLPTAETIGMAAPLLLILLRFVQGFGAGAELAGALTLGFEYAPPQRRGLFISIITSGAPGGALLATIAFTLTSSLAGDALTTWAWRVPFLVSIALFFLALFIRNRLEETPEYRQAVARRRAGQQAARVPVGEVLRRSPREVLAAFLSVSSHNVTNYVLSAFALSYLTLTVGLTRTEALTAVTIASAVAVFSPWVAGLATDRYGARPVVLVGTLTGAVLAWPIFALLSTGSWAAATAGLVLLAAIPLASTSAATSTFIPSLFPTAHRYTGVALSRELNGALIAGPTPLIATALVAAAGGAATYVVAFVVGTCLLSTAGVLWGPRVDHRE</sequence>
<keyword evidence="10" id="KW-1185">Reference proteome</keyword>
<dbReference type="PROSITE" id="PS50850">
    <property type="entry name" value="MFS"/>
    <property type="match status" value="1"/>
</dbReference>
<keyword evidence="6 7" id="KW-0472">Membrane</keyword>
<dbReference type="PROSITE" id="PS00217">
    <property type="entry name" value="SUGAR_TRANSPORT_2"/>
    <property type="match status" value="1"/>
</dbReference>
<dbReference type="Pfam" id="PF00083">
    <property type="entry name" value="Sugar_tr"/>
    <property type="match status" value="2"/>
</dbReference>
<feature type="transmembrane region" description="Helical" evidence="7">
    <location>
        <begin position="146"/>
        <end position="168"/>
    </location>
</feature>
<evidence type="ECO:0000256" key="5">
    <source>
        <dbReference type="ARBA" id="ARBA00022989"/>
    </source>
</evidence>
<keyword evidence="3" id="KW-1003">Cell membrane</keyword>
<keyword evidence="4 7" id="KW-0812">Transmembrane</keyword>